<name>A0A6A6A156_9PLEO</name>
<dbReference type="Gene3D" id="1.10.1410.10">
    <property type="match status" value="1"/>
</dbReference>
<dbReference type="SUPFAM" id="SSF56219">
    <property type="entry name" value="DNase I-like"/>
    <property type="match status" value="1"/>
</dbReference>
<evidence type="ECO:0000256" key="7">
    <source>
        <dbReference type="ARBA" id="ARBA00022840"/>
    </source>
</evidence>
<dbReference type="Pfam" id="PF13563">
    <property type="entry name" value="2_5_RNA_ligase2"/>
    <property type="match status" value="1"/>
</dbReference>
<dbReference type="Pfam" id="PF04457">
    <property type="entry name" value="MJ1316"/>
    <property type="match status" value="1"/>
</dbReference>
<evidence type="ECO:0000256" key="9">
    <source>
        <dbReference type="SAM" id="MobiDB-lite"/>
    </source>
</evidence>
<dbReference type="InterPro" id="IPR007012">
    <property type="entry name" value="PolA_pol_cen_dom"/>
</dbReference>
<comment type="subcellular location">
    <subcellularLocation>
        <location evidence="1">Nucleus</location>
    </subcellularLocation>
</comment>
<feature type="region of interest" description="Disordered" evidence="9">
    <location>
        <begin position="1081"/>
        <end position="1126"/>
    </location>
</feature>
<dbReference type="InterPro" id="IPR043519">
    <property type="entry name" value="NT_sf"/>
</dbReference>
<dbReference type="Gene3D" id="3.60.10.10">
    <property type="entry name" value="Endonuclease/exonuclease/phosphatase"/>
    <property type="match status" value="1"/>
</dbReference>
<dbReference type="GeneID" id="54406631"/>
<sequence>MAAIEEASRPIAITSQETALCIIPPIEKCSDIDRLRELYDRAHGKWPPHVNLIYPFVAPKLLPQAQQRIQAHLKEHLKNAENLGVNLDQAGFFKQRGNSTIFLHDSQGSREGPLATLRSLSLRALNQRDSPANFHLTIGQSEGSSESSRAFLLAKAQLLPALELDVGTLAILVRQKSGGASSSTQGMSLWGTIDIPGTQQTWRPQDTDYWLSQPNVAVTGINLDNTDSKGDKTVSQAMDHGVQPGRTRHFDATSNRWSLATETVISPDRPSNMTVSSYNVLIDSEYPPARDRDVLLTTTILSNTAKADILVLQEVSDDFLSYLLGHDEVRHEYPFASHGPPNQSDVGPLPSLRNIVILSKWLFNWSFLSFQRKHKGAVVATFESVPGSDKMPLVVAGVHLTCGLTDGTVAARKSQLQILFNRLSKHHNDSAWVVAGDFNIPTSSHTLDTAIKDESVSSQTIATLSSFEMMISDAGLVDTWSVARIEETDELSAHKEEDLSEGEEGATFDPRNNDLAAATCGTPLARPQRYDRILVRSQGTLRVGGFNHFGVPQNVDGTQIVASDHYGVKATLRLIDPKAEVADQSDELSSFLIEHKRAVESMADSRDIISALETHAMFPSDDEAHQRHCALLLLKQTILETTDDHVSAVSAIPMVIVPVGSYALGAWTSTSDIDCLCIGSISSKTFFKLARQRLHKAESAGIRILRKVEAATGTMLELSVNGVAMDLQYCPAALIVERWSEFRNIPPSDPIFNLSILSLRKLKPYRDLLYIQRTLPSLSAFRLAYRCIKLWATQRGIYSAKFGYLGGVHITLMLSWVCKRLGHISGSVTAADLVASFFHHYARFDWANEMVFDAFFHKQKPRYHRSQREPVVVLGFHAPNSNVAQTATLPSLQILVKELQVADQRLDEPGMTWATFFGEPSSSAGKMGYAAVEFLQAHDSYVKVDIQFWGRTLAKGKGLVGWVESRSISLVVDIHKSLPDLQVRMWPARFTDNEQHESDGSTDYHGCYLIGLMRNPDAAPLNKEERQQSKQTLDKTLDRFVTQLKTDEKNYDADTCYISASLARPSAVQAIHLDAREWGSYAADTDPDSDSDDDIDDVDDEAPTEPKPRSRTKPTSTSTPVSNSKLRPAADVLNRLRWDPHLDAGEYVIGYEDRFLGAMEIGLERWKTEQTDEEFIPLHRVLYFKKKGGEEGKGEVVWERATRVDRVFGSGVGDGRGEDEV</sequence>
<evidence type="ECO:0000256" key="1">
    <source>
        <dbReference type="ARBA" id="ARBA00004123"/>
    </source>
</evidence>
<evidence type="ECO:0000313" key="14">
    <source>
        <dbReference type="EMBL" id="KAF2125246.1"/>
    </source>
</evidence>
<dbReference type="Gene3D" id="3.30.460.10">
    <property type="entry name" value="Beta Polymerase, domain 2"/>
    <property type="match status" value="1"/>
</dbReference>
<feature type="region of interest" description="Disordered" evidence="9">
    <location>
        <begin position="491"/>
        <end position="513"/>
    </location>
</feature>
<reference evidence="14" key="1">
    <citation type="journal article" date="2020" name="Stud. Mycol.">
        <title>101 Dothideomycetes genomes: a test case for predicting lifestyles and emergence of pathogens.</title>
        <authorList>
            <person name="Haridas S."/>
            <person name="Albert R."/>
            <person name="Binder M."/>
            <person name="Bloem J."/>
            <person name="Labutti K."/>
            <person name="Salamov A."/>
            <person name="Andreopoulos B."/>
            <person name="Baker S."/>
            <person name="Barry K."/>
            <person name="Bills G."/>
            <person name="Bluhm B."/>
            <person name="Cannon C."/>
            <person name="Castanera R."/>
            <person name="Culley D."/>
            <person name="Daum C."/>
            <person name="Ezra D."/>
            <person name="Gonzalez J."/>
            <person name="Henrissat B."/>
            <person name="Kuo A."/>
            <person name="Liang C."/>
            <person name="Lipzen A."/>
            <person name="Lutzoni F."/>
            <person name="Magnuson J."/>
            <person name="Mondo S."/>
            <person name="Nolan M."/>
            <person name="Ohm R."/>
            <person name="Pangilinan J."/>
            <person name="Park H.-J."/>
            <person name="Ramirez L."/>
            <person name="Alfaro M."/>
            <person name="Sun H."/>
            <person name="Tritt A."/>
            <person name="Yoshinaga Y."/>
            <person name="Zwiers L.-H."/>
            <person name="Turgeon B."/>
            <person name="Goodwin S."/>
            <person name="Spatafora J."/>
            <person name="Crous P."/>
            <person name="Grigoriev I."/>
        </authorList>
    </citation>
    <scope>NUCLEOTIDE SEQUENCE</scope>
    <source>
        <strain evidence="14">CBS 119687</strain>
    </source>
</reference>
<keyword evidence="5" id="KW-0808">Transferase</keyword>
<proteinExistence type="inferred from homology"/>
<gene>
    <name evidence="14" type="ORF">P153DRAFT_348224</name>
</gene>
<dbReference type="GO" id="GO:1990817">
    <property type="term" value="F:poly(A) RNA polymerase activity"/>
    <property type="evidence" value="ECO:0007669"/>
    <property type="project" value="UniProtKB-EC"/>
</dbReference>
<evidence type="ECO:0000259" key="10">
    <source>
        <dbReference type="Pfam" id="PF01909"/>
    </source>
</evidence>
<feature type="compositionally biased region" description="Low complexity" evidence="9">
    <location>
        <begin position="1113"/>
        <end position="1122"/>
    </location>
</feature>
<protein>
    <recommendedName>
        <fullName evidence="3">polynucleotide adenylyltransferase</fullName>
        <ecNumber evidence="3">2.7.7.19</ecNumber>
    </recommendedName>
</protein>
<comment type="similarity">
    <text evidence="2">Belongs to the poly(A) polymerase family.</text>
</comment>
<dbReference type="GO" id="GO:0006397">
    <property type="term" value="P:mRNA processing"/>
    <property type="evidence" value="ECO:0007669"/>
    <property type="project" value="UniProtKB-KW"/>
</dbReference>
<dbReference type="Gene3D" id="3.30.70.590">
    <property type="entry name" value="Poly(A) polymerase predicted RNA binding domain"/>
    <property type="match status" value="1"/>
</dbReference>
<evidence type="ECO:0000256" key="8">
    <source>
        <dbReference type="ARBA" id="ARBA00023242"/>
    </source>
</evidence>
<dbReference type="PANTHER" id="PTHR10682">
    <property type="entry name" value="POLY A POLYMERASE"/>
    <property type="match status" value="1"/>
</dbReference>
<dbReference type="Pfam" id="PF03372">
    <property type="entry name" value="Exo_endo_phos"/>
    <property type="match status" value="1"/>
</dbReference>
<dbReference type="InterPro" id="IPR002934">
    <property type="entry name" value="Polymerase_NTP_transf_dom"/>
</dbReference>
<dbReference type="PANTHER" id="PTHR10682:SF23">
    <property type="entry name" value="POLYNUCLEOTIDE ADENYLYLTRANSFERASE"/>
    <property type="match status" value="1"/>
</dbReference>
<evidence type="ECO:0000256" key="2">
    <source>
        <dbReference type="ARBA" id="ARBA00010912"/>
    </source>
</evidence>
<evidence type="ECO:0000259" key="11">
    <source>
        <dbReference type="Pfam" id="PF03372"/>
    </source>
</evidence>
<evidence type="ECO:0000259" key="12">
    <source>
        <dbReference type="Pfam" id="PF04457"/>
    </source>
</evidence>
<feature type="domain" description="Polymerase nucleotidyl transferase" evidence="10">
    <location>
        <begin position="656"/>
        <end position="685"/>
    </location>
</feature>
<feature type="domain" description="MJ1316 RNA cyclic group end recognition" evidence="12">
    <location>
        <begin position="1126"/>
        <end position="1200"/>
    </location>
</feature>
<dbReference type="SUPFAM" id="SSF81631">
    <property type="entry name" value="PAP/OAS1 substrate-binding domain"/>
    <property type="match status" value="1"/>
</dbReference>
<evidence type="ECO:0000256" key="6">
    <source>
        <dbReference type="ARBA" id="ARBA00022741"/>
    </source>
</evidence>
<evidence type="ECO:0000313" key="15">
    <source>
        <dbReference type="Proteomes" id="UP000799771"/>
    </source>
</evidence>
<dbReference type="RefSeq" id="XP_033519638.1">
    <property type="nucleotide sequence ID" value="XM_033666199.1"/>
</dbReference>
<evidence type="ECO:0000256" key="5">
    <source>
        <dbReference type="ARBA" id="ARBA00022679"/>
    </source>
</evidence>
<dbReference type="SUPFAM" id="SSF81301">
    <property type="entry name" value="Nucleotidyltransferase"/>
    <property type="match status" value="1"/>
</dbReference>
<evidence type="ECO:0000259" key="13">
    <source>
        <dbReference type="Pfam" id="PF04928"/>
    </source>
</evidence>
<dbReference type="InterPro" id="IPR005135">
    <property type="entry name" value="Endo/exonuclease/phosphatase"/>
</dbReference>
<feature type="domain" description="Poly(A) polymerase central" evidence="13">
    <location>
        <begin position="781"/>
        <end position="907"/>
    </location>
</feature>
<dbReference type="Pfam" id="PF04928">
    <property type="entry name" value="PAP_central"/>
    <property type="match status" value="1"/>
</dbReference>
<dbReference type="InterPro" id="IPR036691">
    <property type="entry name" value="Endo/exonu/phosph_ase_sf"/>
</dbReference>
<keyword evidence="7" id="KW-0067">ATP-binding</keyword>
<dbReference type="GO" id="GO:0005634">
    <property type="term" value="C:nucleus"/>
    <property type="evidence" value="ECO:0007669"/>
    <property type="project" value="UniProtKB-SubCell"/>
</dbReference>
<dbReference type="Pfam" id="PF01909">
    <property type="entry name" value="NTP_transf_2"/>
    <property type="match status" value="1"/>
</dbReference>
<feature type="domain" description="Endonuclease/exonuclease/phosphatase" evidence="11">
    <location>
        <begin position="277"/>
        <end position="565"/>
    </location>
</feature>
<keyword evidence="15" id="KW-1185">Reference proteome</keyword>
<dbReference type="Proteomes" id="UP000799771">
    <property type="component" value="Unassembled WGS sequence"/>
</dbReference>
<dbReference type="SUPFAM" id="SSF55003">
    <property type="entry name" value="PAP/Archaeal CCA-adding enzyme, C-terminal domain"/>
    <property type="match status" value="1"/>
</dbReference>
<evidence type="ECO:0000256" key="3">
    <source>
        <dbReference type="ARBA" id="ARBA00012388"/>
    </source>
</evidence>
<dbReference type="GO" id="GO:0003723">
    <property type="term" value="F:RNA binding"/>
    <property type="evidence" value="ECO:0007669"/>
    <property type="project" value="InterPro"/>
</dbReference>
<dbReference type="EMBL" id="ML977516">
    <property type="protein sequence ID" value="KAF2125246.1"/>
    <property type="molecule type" value="Genomic_DNA"/>
</dbReference>
<dbReference type="Gene3D" id="3.90.1140.10">
    <property type="entry name" value="Cyclic phosphodiesterase"/>
    <property type="match status" value="1"/>
</dbReference>
<keyword evidence="6" id="KW-0547">Nucleotide-binding</keyword>
<keyword evidence="8" id="KW-0539">Nucleus</keyword>
<dbReference type="AlphaFoldDB" id="A0A6A6A156"/>
<dbReference type="OrthoDB" id="10263155at2759"/>
<evidence type="ECO:0000256" key="4">
    <source>
        <dbReference type="ARBA" id="ARBA00022664"/>
    </source>
</evidence>
<dbReference type="EC" id="2.7.7.19" evidence="3"/>
<feature type="compositionally biased region" description="Acidic residues" evidence="9">
    <location>
        <begin position="1085"/>
        <end position="1103"/>
    </location>
</feature>
<keyword evidence="4" id="KW-0507">mRNA processing</keyword>
<dbReference type="InterPro" id="IPR040459">
    <property type="entry name" value="MJ1316"/>
</dbReference>
<organism evidence="14 15">
    <name type="scientific">Dothidotthia symphoricarpi CBS 119687</name>
    <dbReference type="NCBI Taxonomy" id="1392245"/>
    <lineage>
        <taxon>Eukaryota</taxon>
        <taxon>Fungi</taxon>
        <taxon>Dikarya</taxon>
        <taxon>Ascomycota</taxon>
        <taxon>Pezizomycotina</taxon>
        <taxon>Dothideomycetes</taxon>
        <taxon>Pleosporomycetidae</taxon>
        <taxon>Pleosporales</taxon>
        <taxon>Dothidotthiaceae</taxon>
        <taxon>Dothidotthia</taxon>
    </lineage>
</organism>
<feature type="region of interest" description="Disordered" evidence="9">
    <location>
        <begin position="221"/>
        <end position="249"/>
    </location>
</feature>
<dbReference type="GO" id="GO:0031123">
    <property type="term" value="P:RNA 3'-end processing"/>
    <property type="evidence" value="ECO:0007669"/>
    <property type="project" value="InterPro"/>
</dbReference>
<accession>A0A6A6A156</accession>
<dbReference type="GO" id="GO:0005524">
    <property type="term" value="F:ATP binding"/>
    <property type="evidence" value="ECO:0007669"/>
    <property type="project" value="UniProtKB-KW"/>
</dbReference>
<dbReference type="InterPro" id="IPR011068">
    <property type="entry name" value="NuclTrfase_I-like_C"/>
</dbReference>